<evidence type="ECO:0000313" key="12">
    <source>
        <dbReference type="Proteomes" id="UP000650467"/>
    </source>
</evidence>
<feature type="compositionally biased region" description="Low complexity" evidence="7">
    <location>
        <begin position="529"/>
        <end position="549"/>
    </location>
</feature>
<dbReference type="Pfam" id="PF02791">
    <property type="entry name" value="DDT"/>
    <property type="match status" value="1"/>
</dbReference>
<dbReference type="PROSITE" id="PS50827">
    <property type="entry name" value="DDT"/>
    <property type="match status" value="1"/>
</dbReference>
<dbReference type="InterPro" id="IPR001356">
    <property type="entry name" value="HD"/>
</dbReference>
<feature type="region of interest" description="Disordered" evidence="7">
    <location>
        <begin position="1498"/>
        <end position="1523"/>
    </location>
</feature>
<feature type="coiled-coil region" evidence="6">
    <location>
        <begin position="1122"/>
        <end position="1161"/>
    </location>
</feature>
<dbReference type="PROSITE" id="PS50071">
    <property type="entry name" value="HOMEOBOX_2"/>
    <property type="match status" value="1"/>
</dbReference>
<evidence type="ECO:0000259" key="8">
    <source>
        <dbReference type="PROSITE" id="PS50071"/>
    </source>
</evidence>
<feature type="region of interest" description="Disordered" evidence="7">
    <location>
        <begin position="778"/>
        <end position="798"/>
    </location>
</feature>
<keyword evidence="6" id="KW-0175">Coiled coil</keyword>
<dbReference type="PANTHER" id="PTHR36968:SF5">
    <property type="entry name" value="HOMEOBOX-DDT DOMAIN PROTEIN RLT2"/>
    <property type="match status" value="1"/>
</dbReference>
<protein>
    <recommendedName>
        <fullName evidence="13">Homeobox domain-containing protein</fullName>
    </recommendedName>
</protein>
<dbReference type="GO" id="GO:0005634">
    <property type="term" value="C:nucleus"/>
    <property type="evidence" value="ECO:0007669"/>
    <property type="project" value="UniProtKB-SubCell"/>
</dbReference>
<dbReference type="SMART" id="SM00389">
    <property type="entry name" value="HOX"/>
    <property type="match status" value="1"/>
</dbReference>
<dbReference type="InterPro" id="IPR028942">
    <property type="entry name" value="WHIM1_dom"/>
</dbReference>
<feature type="region of interest" description="Disordered" evidence="7">
    <location>
        <begin position="523"/>
        <end position="642"/>
    </location>
</feature>
<dbReference type="PANTHER" id="PTHR36968">
    <property type="entry name" value="HOMEOBOX-DDT DOMAIN PROTEIN RLT2"/>
    <property type="match status" value="1"/>
</dbReference>
<feature type="compositionally biased region" description="Acidic residues" evidence="7">
    <location>
        <begin position="633"/>
        <end position="642"/>
    </location>
</feature>
<feature type="region of interest" description="Disordered" evidence="7">
    <location>
        <begin position="386"/>
        <end position="433"/>
    </location>
</feature>
<dbReference type="InterPro" id="IPR009057">
    <property type="entry name" value="Homeodomain-like_sf"/>
</dbReference>
<feature type="compositionally biased region" description="Low complexity" evidence="7">
    <location>
        <begin position="77"/>
        <end position="90"/>
    </location>
</feature>
<keyword evidence="4 5" id="KW-0371">Homeobox</keyword>
<accession>A0A835W6V3</accession>
<dbReference type="InterPro" id="IPR044977">
    <property type="entry name" value="RLT1-3"/>
</dbReference>
<feature type="compositionally biased region" description="Gly residues" evidence="7">
    <location>
        <begin position="280"/>
        <end position="296"/>
    </location>
</feature>
<evidence type="ECO:0000256" key="1">
    <source>
        <dbReference type="ARBA" id="ARBA00004123"/>
    </source>
</evidence>
<organism evidence="11 12">
    <name type="scientific">Chlamydomonas incerta</name>
    <dbReference type="NCBI Taxonomy" id="51695"/>
    <lineage>
        <taxon>Eukaryota</taxon>
        <taxon>Viridiplantae</taxon>
        <taxon>Chlorophyta</taxon>
        <taxon>core chlorophytes</taxon>
        <taxon>Chlorophyceae</taxon>
        <taxon>CS clade</taxon>
        <taxon>Chlamydomonadales</taxon>
        <taxon>Chlamydomonadaceae</taxon>
        <taxon>Chlamydomonas</taxon>
    </lineage>
</organism>
<dbReference type="InterPro" id="IPR007759">
    <property type="entry name" value="Asxl_HARE-HTH"/>
</dbReference>
<evidence type="ECO:0000256" key="4">
    <source>
        <dbReference type="PROSITE-ProRule" id="PRU00108"/>
    </source>
</evidence>
<feature type="compositionally biased region" description="Low complexity" evidence="7">
    <location>
        <begin position="622"/>
        <end position="632"/>
    </location>
</feature>
<feature type="compositionally biased region" description="Basic and acidic residues" evidence="7">
    <location>
        <begin position="1022"/>
        <end position="1037"/>
    </location>
</feature>
<dbReference type="OrthoDB" id="6159439at2759"/>
<feature type="region of interest" description="Disordered" evidence="7">
    <location>
        <begin position="452"/>
        <end position="505"/>
    </location>
</feature>
<dbReference type="Proteomes" id="UP000650467">
    <property type="component" value="Unassembled WGS sequence"/>
</dbReference>
<reference evidence="11" key="1">
    <citation type="journal article" date="2020" name="bioRxiv">
        <title>Comparative genomics of Chlamydomonas.</title>
        <authorList>
            <person name="Craig R.J."/>
            <person name="Hasan A.R."/>
            <person name="Ness R.W."/>
            <person name="Keightley P.D."/>
        </authorList>
    </citation>
    <scope>NUCLEOTIDE SEQUENCE</scope>
    <source>
        <strain evidence="11">SAG 7.73</strain>
    </source>
</reference>
<feature type="compositionally biased region" description="Basic and acidic residues" evidence="7">
    <location>
        <begin position="452"/>
        <end position="477"/>
    </location>
</feature>
<dbReference type="Pfam" id="PF15612">
    <property type="entry name" value="WHIM1"/>
    <property type="match status" value="1"/>
</dbReference>
<evidence type="ECO:0000256" key="2">
    <source>
        <dbReference type="ARBA" id="ARBA00023163"/>
    </source>
</evidence>
<dbReference type="GO" id="GO:0003677">
    <property type="term" value="F:DNA binding"/>
    <property type="evidence" value="ECO:0007669"/>
    <property type="project" value="UniProtKB-UniRule"/>
</dbReference>
<dbReference type="InterPro" id="IPR028941">
    <property type="entry name" value="WHIM2_dom"/>
</dbReference>
<proteinExistence type="predicted"/>
<dbReference type="SUPFAM" id="SSF46689">
    <property type="entry name" value="Homeodomain-like"/>
    <property type="match status" value="1"/>
</dbReference>
<dbReference type="GO" id="GO:0006357">
    <property type="term" value="P:regulation of transcription by RNA polymerase II"/>
    <property type="evidence" value="ECO:0007669"/>
    <property type="project" value="InterPro"/>
</dbReference>
<gene>
    <name evidence="11" type="ORF">HXX76_002819</name>
</gene>
<evidence type="ECO:0000256" key="5">
    <source>
        <dbReference type="RuleBase" id="RU000682"/>
    </source>
</evidence>
<evidence type="ECO:0000256" key="3">
    <source>
        <dbReference type="ARBA" id="ARBA00023242"/>
    </source>
</evidence>
<feature type="region of interest" description="Disordered" evidence="7">
    <location>
        <begin position="1215"/>
        <end position="1245"/>
    </location>
</feature>
<feature type="compositionally biased region" description="Basic and acidic residues" evidence="7">
    <location>
        <begin position="944"/>
        <end position="953"/>
    </location>
</feature>
<feature type="region of interest" description="Disordered" evidence="7">
    <location>
        <begin position="898"/>
        <end position="1074"/>
    </location>
</feature>
<dbReference type="EMBL" id="JAEHOC010000004">
    <property type="protein sequence ID" value="KAG2442737.1"/>
    <property type="molecule type" value="Genomic_DNA"/>
</dbReference>
<dbReference type="SMART" id="SM00571">
    <property type="entry name" value="DDT"/>
    <property type="match status" value="1"/>
</dbReference>
<keyword evidence="3 4" id="KW-0539">Nucleus</keyword>
<feature type="compositionally biased region" description="Low complexity" evidence="7">
    <location>
        <begin position="98"/>
        <end position="170"/>
    </location>
</feature>
<feature type="domain" description="Homeobox" evidence="8">
    <location>
        <begin position="12"/>
        <end position="72"/>
    </location>
</feature>
<keyword evidence="4 5" id="KW-0238">DNA-binding</keyword>
<evidence type="ECO:0000256" key="6">
    <source>
        <dbReference type="SAM" id="Coils"/>
    </source>
</evidence>
<feature type="compositionally biased region" description="Acidic residues" evidence="7">
    <location>
        <begin position="1041"/>
        <end position="1066"/>
    </location>
</feature>
<feature type="domain" description="HTH HARE-type" evidence="10">
    <location>
        <begin position="819"/>
        <end position="887"/>
    </location>
</feature>
<dbReference type="CDD" id="cd00086">
    <property type="entry name" value="homeodomain"/>
    <property type="match status" value="1"/>
</dbReference>
<feature type="region of interest" description="Disordered" evidence="7">
    <location>
        <begin position="62"/>
        <end position="224"/>
    </location>
</feature>
<name>A0A835W6V3_CHLIN</name>
<feature type="compositionally biased region" description="Basic and acidic residues" evidence="7">
    <location>
        <begin position="1226"/>
        <end position="1245"/>
    </location>
</feature>
<comment type="subcellular location">
    <subcellularLocation>
        <location evidence="1 4 5">Nucleus</location>
    </subcellularLocation>
</comment>
<feature type="compositionally biased region" description="Acidic residues" evidence="7">
    <location>
        <begin position="1777"/>
        <end position="1818"/>
    </location>
</feature>
<dbReference type="Pfam" id="PF05066">
    <property type="entry name" value="HARE-HTH"/>
    <property type="match status" value="1"/>
</dbReference>
<feature type="compositionally biased region" description="Low complexity" evidence="7">
    <location>
        <begin position="1215"/>
        <end position="1225"/>
    </location>
</feature>
<dbReference type="Gene3D" id="1.10.10.60">
    <property type="entry name" value="Homeodomain-like"/>
    <property type="match status" value="1"/>
</dbReference>
<evidence type="ECO:0000259" key="9">
    <source>
        <dbReference type="PROSITE" id="PS50827"/>
    </source>
</evidence>
<feature type="domain" description="DDT" evidence="9">
    <location>
        <begin position="645"/>
        <end position="705"/>
    </location>
</feature>
<feature type="compositionally biased region" description="Low complexity" evidence="7">
    <location>
        <begin position="178"/>
        <end position="208"/>
    </location>
</feature>
<feature type="region of interest" description="Disordered" evidence="7">
    <location>
        <begin position="253"/>
        <end position="316"/>
    </location>
</feature>
<keyword evidence="2" id="KW-0804">Transcription</keyword>
<evidence type="ECO:0000259" key="10">
    <source>
        <dbReference type="PROSITE" id="PS51913"/>
    </source>
</evidence>
<evidence type="ECO:0000256" key="7">
    <source>
        <dbReference type="SAM" id="MobiDB-lite"/>
    </source>
</evidence>
<feature type="compositionally biased region" description="Low complexity" evidence="7">
    <location>
        <begin position="1715"/>
        <end position="1724"/>
    </location>
</feature>
<feature type="compositionally biased region" description="Acidic residues" evidence="7">
    <location>
        <begin position="209"/>
        <end position="220"/>
    </location>
</feature>
<keyword evidence="12" id="KW-1185">Reference proteome</keyword>
<feature type="compositionally biased region" description="Low complexity" evidence="7">
    <location>
        <begin position="573"/>
        <end position="603"/>
    </location>
</feature>
<feature type="region of interest" description="Disordered" evidence="7">
    <location>
        <begin position="1678"/>
        <end position="1818"/>
    </location>
</feature>
<feature type="compositionally biased region" description="Low complexity" evidence="7">
    <location>
        <begin position="1739"/>
        <end position="1748"/>
    </location>
</feature>
<feature type="DNA-binding region" description="Homeobox" evidence="4">
    <location>
        <begin position="14"/>
        <end position="73"/>
    </location>
</feature>
<sequence>MEGDAGAPDSKTKAIKPRANKTPLQKEVLEASYQLNQHPSVEHRKALGDRIGLTEQEVQAWFTNRRRKDKLAEAKKATATPSAAGTPGPDAGAGGSAAGASPGAPAGAPAGTIPHVAAAGAPSPGALAAVSPKPKAPRAPKAAKLSPTAAPGAPGQSPPGAAAMGVAVPIPRAPGQSPAGVPAAAPMAGPAGLARHVPAAAPPAAAAVEEAETEDGEDEAGPAAAAWENIRQLCVAARSTLPVPFREDGPELGFLFDEPPMPGELAGGGGGKRRRVAGPEGDGGGGGGGGGGGPEGVGSVLLRRPGGNKPIVGQGAEAGPVGVMTVAELEMRRQQLLLQQQQQQAVLDAARAQAEANGGGVPTGATAKAINAMQKEQERLRKELLKQQERMERERKREADERHRELERHQKEQRKLNDKMEKERAKEEARKLKEMEKMKIAEERELRRLEAAREKERKAEERRKAVEERKKEKDTRRALIQQERLVLRQRHREGAAGPPDDEELEYRALLEAAGIDPATIALDPEEDAAQAAAQAAADQALADAGVPVPAATPPPRKRPRPDLPRPPFPPPSLELHPAWPAPERLPAAAPAAAAAAGASTAAAGDAEMTDAEAQPQPPEATPAPEEAQPQAEAEAEEELSDSLDPDLGTELLVCWSFLQSFADLFGVAVPSLEQLLGALAAGEDSRLLGDVHCALLRLLQADMEDAHDEKERVGRPTANVPHFMDKSVAGSAQRLEEAWAWGFDVDAWRAHLNTRTWPEVLRQVAIVWGRGRARPAVRRPAQDLSKGPRIQGMEGEDVLDDGATGGSLKLRMPQRYTHGTVKAAAWQVLANVGPNGLSVGDLVRRIQKQGLREMRSSKTPEAVVAGSLARDVLFTKVAPATWALTAVVDYHKRKNEARERREAAAAGKKKGAGGKASDGGAAADGDGDAEMTDAGAGAEEEPVKEEPGVKKEAGSGSGAGAGRKVKKEPGAAAASGVKEEPKEEATGAASPAPMDTDAPADGVKQEPKDGGEAGPSSAGADGKAEVKEEGKDGEAGKDGAGAEEEEYSGEEEEQQQEEEEQQQEEETASRGTGDAWVATLLDGGYGCLRLRQRIEALSFLCHAVLDGPTVRAKLELRTEEAMARKKAVFEEAKNEKRKRQEEAALRAAAAAEEARKKAEAAAVAAAAGGGAAAATGAEGVAGSRGATPAPGAPVDPKAIAAELFGAGAAAAGHGAAAAAAPTDPAKAAEEAKRRAEEEEEDKVKRQQRAEEIRRIDEECAIRAEPLGSDRRHNRYWLFTSGGPDDAGTARLWVELAPEGRWRLLTSPEAFDQLAAALDPRGLREGALAQALARVADTVKAAMPGIAPVADPTPYDALPASTRGALEAQAVARGAVARLAAATVLAADDDDYTEGLEFLEADSATVSALKRDLLRLEAAVPADAMAEAFHSLSWKERVMNAPGLPELRACLGQLEAALLASPDGTTPGLLATVFHRTPPLVRGAWVEVGREVATALPGHASKEILPPVERPDGGPPPEPNDEPLAWLPATLPALALRVLALDAHIVYREGAPPGRECLAGYRYTIRPAPLDAQPLAGPPGEDGEPVPAASAALPVAVGGGAVVLTNVLADRGRVREANRRVPELPAEVMAMRARDFSLPVDDIRDQVEEAEREGLFNVVATGTGTSGSAAAVAALAASVGGSKKKGKPLPVALPPGATTKRSSGSKSVVIVRQPTPGVAGAAPGGKAKKGGAAAGGGRKGAAAAAAGAPAPAPAPKADKKGGAKSKKAAAAATPPPAAEEEGDEEPGPDLEEPLYLEDDWEDEGNEEGMDDPDDSDYGF</sequence>
<dbReference type="InterPro" id="IPR018501">
    <property type="entry name" value="DDT_dom"/>
</dbReference>
<evidence type="ECO:0008006" key="13">
    <source>
        <dbReference type="Google" id="ProtNLM"/>
    </source>
</evidence>
<dbReference type="Pfam" id="PF00046">
    <property type="entry name" value="Homeodomain"/>
    <property type="match status" value="1"/>
</dbReference>
<feature type="region of interest" description="Disordered" evidence="7">
    <location>
        <begin position="1"/>
        <end position="26"/>
    </location>
</feature>
<comment type="caution">
    <text evidence="11">The sequence shown here is derived from an EMBL/GenBank/DDBJ whole genome shotgun (WGS) entry which is preliminary data.</text>
</comment>
<dbReference type="PROSITE" id="PS51913">
    <property type="entry name" value="HTH_HARE"/>
    <property type="match status" value="1"/>
</dbReference>
<dbReference type="Pfam" id="PF15613">
    <property type="entry name" value="WSD"/>
    <property type="match status" value="1"/>
</dbReference>
<evidence type="ECO:0000313" key="11">
    <source>
        <dbReference type="EMBL" id="KAG2442737.1"/>
    </source>
</evidence>